<evidence type="ECO:0000313" key="1">
    <source>
        <dbReference type="EMBL" id="NLR91167.1"/>
    </source>
</evidence>
<keyword evidence="2" id="KW-1185">Reference proteome</keyword>
<protein>
    <submittedName>
        <fullName evidence="1">Uncharacterized protein</fullName>
    </submittedName>
</protein>
<dbReference type="EMBL" id="JABAIL010000002">
    <property type="protein sequence ID" value="NLR91167.1"/>
    <property type="molecule type" value="Genomic_DNA"/>
</dbReference>
<dbReference type="AlphaFoldDB" id="A0A7X8SJA4"/>
<dbReference type="Proteomes" id="UP000585050">
    <property type="component" value="Unassembled WGS sequence"/>
</dbReference>
<comment type="caution">
    <text evidence="1">The sequence shown here is derived from an EMBL/GenBank/DDBJ whole genome shotgun (WGS) entry which is preliminary data.</text>
</comment>
<reference evidence="1 2" key="1">
    <citation type="submission" date="2020-04" db="EMBL/GenBank/DDBJ databases">
        <title>Flammeovirga sp. SR4, a novel species isolated from seawater.</title>
        <authorList>
            <person name="Wang X."/>
        </authorList>
    </citation>
    <scope>NUCLEOTIDE SEQUENCE [LARGE SCALE GENOMIC DNA]</scope>
    <source>
        <strain evidence="1 2">SR4</strain>
    </source>
</reference>
<gene>
    <name evidence="1" type="ORF">HGP29_08110</name>
</gene>
<sequence length="52" mass="6357">MKIDLPSEQDRNSQFYNNTLLQVFESHKMLLNNKILKAFLLMTLQMWWNKIE</sequence>
<accession>A0A7X8SJA4</accession>
<proteinExistence type="predicted"/>
<name>A0A7X8SJA4_9BACT</name>
<organism evidence="1 2">
    <name type="scientific">Flammeovirga agarivorans</name>
    <dbReference type="NCBI Taxonomy" id="2726742"/>
    <lineage>
        <taxon>Bacteria</taxon>
        <taxon>Pseudomonadati</taxon>
        <taxon>Bacteroidota</taxon>
        <taxon>Cytophagia</taxon>
        <taxon>Cytophagales</taxon>
        <taxon>Flammeovirgaceae</taxon>
        <taxon>Flammeovirga</taxon>
    </lineage>
</organism>
<evidence type="ECO:0000313" key="2">
    <source>
        <dbReference type="Proteomes" id="UP000585050"/>
    </source>
</evidence>